<evidence type="ECO:0000256" key="4">
    <source>
        <dbReference type="ARBA" id="ARBA00022837"/>
    </source>
</evidence>
<feature type="domain" description="Cadherin" evidence="9">
    <location>
        <begin position="1198"/>
        <end position="1302"/>
    </location>
</feature>
<dbReference type="RefSeq" id="XP_009056092.1">
    <property type="nucleotide sequence ID" value="XM_009057844.1"/>
</dbReference>
<dbReference type="HOGENOM" id="CLU_230375_0_0_1"/>
<dbReference type="PROSITE" id="PS50268">
    <property type="entry name" value="CADHERIN_2"/>
    <property type="match status" value="14"/>
</dbReference>
<dbReference type="CDD" id="cd11304">
    <property type="entry name" value="Cadherin_repeat"/>
    <property type="match status" value="10"/>
</dbReference>
<dbReference type="Gene3D" id="2.60.40.60">
    <property type="entry name" value="Cadherins"/>
    <property type="match status" value="11"/>
</dbReference>
<feature type="domain" description="Cadherin" evidence="9">
    <location>
        <begin position="1575"/>
        <end position="1677"/>
    </location>
</feature>
<feature type="domain" description="Cadherin" evidence="9">
    <location>
        <begin position="209"/>
        <end position="330"/>
    </location>
</feature>
<dbReference type="InterPro" id="IPR002126">
    <property type="entry name" value="Cadherin-like_dom"/>
</dbReference>
<evidence type="ECO:0000256" key="3">
    <source>
        <dbReference type="ARBA" id="ARBA00022737"/>
    </source>
</evidence>
<evidence type="ECO:0000256" key="2">
    <source>
        <dbReference type="ARBA" id="ARBA00022692"/>
    </source>
</evidence>
<feature type="domain" description="Cadherin" evidence="9">
    <location>
        <begin position="495"/>
        <end position="589"/>
    </location>
</feature>
<dbReference type="FunFam" id="2.60.40.60:FF:000104">
    <property type="entry name" value="cadherin-23 isoform X1"/>
    <property type="match status" value="1"/>
</dbReference>
<feature type="domain" description="Cadherin" evidence="9">
    <location>
        <begin position="1305"/>
        <end position="1419"/>
    </location>
</feature>
<dbReference type="GeneID" id="20249049"/>
<evidence type="ECO:0000313" key="11">
    <source>
        <dbReference type="Proteomes" id="UP000030746"/>
    </source>
</evidence>
<dbReference type="PANTHER" id="PTHR24028">
    <property type="entry name" value="CADHERIN-87A"/>
    <property type="match status" value="1"/>
</dbReference>
<keyword evidence="4 8" id="KW-0106">Calcium</keyword>
<proteinExistence type="predicted"/>
<keyword evidence="6" id="KW-0472">Membrane</keyword>
<dbReference type="SMART" id="SM00112">
    <property type="entry name" value="CA"/>
    <property type="match status" value="12"/>
</dbReference>
<dbReference type="FunFam" id="2.60.40.60:FF:000015">
    <property type="entry name" value="FAT atypical cadherin 1"/>
    <property type="match status" value="1"/>
</dbReference>
<organism evidence="10 11">
    <name type="scientific">Lottia gigantea</name>
    <name type="common">Giant owl limpet</name>
    <dbReference type="NCBI Taxonomy" id="225164"/>
    <lineage>
        <taxon>Eukaryota</taxon>
        <taxon>Metazoa</taxon>
        <taxon>Spiralia</taxon>
        <taxon>Lophotrochozoa</taxon>
        <taxon>Mollusca</taxon>
        <taxon>Gastropoda</taxon>
        <taxon>Patellogastropoda</taxon>
        <taxon>Lottioidea</taxon>
        <taxon>Lottiidae</taxon>
        <taxon>Lottia</taxon>
    </lineage>
</organism>
<evidence type="ECO:0000256" key="5">
    <source>
        <dbReference type="ARBA" id="ARBA00022989"/>
    </source>
</evidence>
<keyword evidence="5" id="KW-1133">Transmembrane helix</keyword>
<keyword evidence="3" id="KW-0677">Repeat</keyword>
<dbReference type="OrthoDB" id="10029135at2759"/>
<evidence type="ECO:0000256" key="8">
    <source>
        <dbReference type="PROSITE-ProRule" id="PRU00043"/>
    </source>
</evidence>
<feature type="domain" description="Cadherin" evidence="9">
    <location>
        <begin position="1678"/>
        <end position="1785"/>
    </location>
</feature>
<dbReference type="Pfam" id="PF00028">
    <property type="entry name" value="Cadherin"/>
    <property type="match status" value="7"/>
</dbReference>
<dbReference type="STRING" id="225164.V4BWM6"/>
<protein>
    <recommendedName>
        <fullName evidence="9">Cadherin domain-containing protein</fullName>
    </recommendedName>
</protein>
<sequence>MALAIRKEIVKKKCSGSTLNYYDNISYRVYVYIRYCMYCTVVVSQLVGSVKQKMVVAVNVEYIGTLTIFLAILCNKVSSQNGCALLKNEYIIDVSLPEAPTENGNNYDRRFLGFRGAVGSIKLDIEQDDSTVDFHSNFKIYLGIADFNYGFCIKRIGDLDRDGKTSKYSDDNSILEYTIVCTDLSTSIKFYYPLIIRITDLNDNPPVFQNEPYQITVDKSTVNGSTLIRVIATDKDIDKNRHIVYGIESGAGTLNDASQYFHFPVISSGALSLKKTIDTDAFKSEGISSMNLNIFAMDMGRKSLRTDSSIKVNINFDGEEIVRKIDKPVEAEKPDRGRDHCVLLDRPEFANGSIKVKLPEVVSSSDLSAHPYKYRTFIGIKDTVTNINLIPDSEEVGVEYVIPQSGQRGYYIRIKQVIDRDGDTSSRSDDVNNLKFKLECESNDRITVFPLTIHITDINDNAPVFENEESIEFSVQAGDDEDLPREVFNISEFSSVSDKDLGANKRISYSISPVSDEKGSEYFIVDKSGVIHQVKHISDEEGLDYLYFNITVTDNARNVKKRKSSSKTAKVEVLYKTTTTTSTTPKPVVCNIDTNEFTSHKHGIYHLEIKEVKNEQHLKDYTDEYTIYIGLNDKYCIIFQIILMNILDYTDGYTRYLGFNDKYCIIFQIILMNILDYTDEYTIYIGLNDKYCIIFQIIMMNIRDYTDEYTIYIGLNDKYCIIFQIILMNIRDYTDEYTRYMGFNDKYCIIFQIILMNIRDYIDEYTRYMGFNDKYCIIFQIILMNIRDYIDEYTRYMGFNDKYCIIFQIILMNIRDYTDEYTRYMGFNDKYCIIFQIILMNIRDYTDEYTRYMGFNDKYCIIFQIILMNILGYMGFNDKYCIIFRIILINIRDYTDEYTIYIGLNDKYCIIFQIILMNIRDYTDEYTRYMGFNDKYCIIFQIILINIRDHTDEYTRYIGFNDEAQISLVQHGDNDINPEEYFELIVEGNKQYIRLIKPIDRDGETESKSDDTNQVEFTVECKQNGPIKYYPIVIHIDDVNDNAPVFQNTPYLLNVNEATKPGFIVYRSISAIDKDLGTNREITYGIVPNPNFKPDYSSYFAISNSMEGEIILVTPLDFEKLQTKEFQLNISATNSAPTVERLSSYTSLSITVIDSDDLPPVFHYSSCNKRNNVCFNPVYKTVVKSGIVSGRLSDIYPVPENKLNETVSIEARDQDSLNHAIVFTIDESIPDGYTDYFTVETTGPNNDGYYSALVNQVKIVQRSSVQKLKLVLKATEDSSEDKMARAELDIVVIPSNLNPPRLVSSSGEFTGFIEENSKIGSFVLSSSSADSDRLQISVEDDDVLPSDPPRAYDYSISPDTVFDIDDEGFITNIAAVDREKMSQYSLTLTITETDTVEKHKVSTSLVVYILDVNDNAPMFTRKSVKVNITEGDYSFSPKKLALPIRSFVIANIQTMNNIRQNPKTHLPGSYSTIVHLKYYADYITSNTHRNVSALDDDTEDSGKLTYSILDVRPEGEENFKINKETGELTAKGQLNANILYSIRVQASDNGDPPRSSMSVIEVNTVPRPNSAPYFSKDAYKFNIPEDFETGKHVFQFEAFDPDNDELNYAITSGNIGQTFSIDSSSDNSGELVVANKVDFESIQSYDLLITATDKRGLTGETTVHINITDINDNDPIFSSDVYEGSLIEGDYSISPKQVLIVKAEDEDSSYNGQVEYAITKSSPPEPAISINSESGAIEVNGIVKGGTVYTMTVLAKDKAPTPKSSTARVKLTVIPKTLVNNAPVIPQSDYTVSVSEGTALSSEIVQISASDPDSDVLTYKIVNQIPESSAFQIDKSGIISNTERLDREEVDEYTLQVEVTDSQGLTSDTKVVIKVTDMNDNRPKFTHKNYVFSLVEGQMGQFVVAAFDKDEVETGNSLVTYSFSEPNDKFDISSDGKITTKAPLDREENENYEMIVVASDNGLPVMTSTASVRIQVTDTSDSVPIFNPSIYEVQVPEGKRNYPVVTVKAMDADVVKNVIYIFEDGDTSDFTIDSITGEIKTRKPLNVASKSFYSFTVTTTDGQDVSSALVSVTVVGEDEEIVKPTIIVSEPIIPDKQQPTGSEKPLDVGDDRPPVFSYPTCIGDCRRPEYAVSVQSAASLFELSLFPMPSDNPTLTVPLKAKDPNTPQSPLNFTISRTVPTGLERKFVVRTSGPDNEGFYSATVKQIEPLYVDKTPHVEVIVRATEDSSNKLYSEGSVYIDVKRYYIIEGKLTAESTAVTLSQMNILTFLTILTIFYLL</sequence>
<dbReference type="GO" id="GO:0005886">
    <property type="term" value="C:plasma membrane"/>
    <property type="evidence" value="ECO:0007669"/>
    <property type="project" value="InterPro"/>
</dbReference>
<gene>
    <name evidence="10" type="ORF">LOTGIDRAFT_232792</name>
</gene>
<evidence type="ECO:0000256" key="7">
    <source>
        <dbReference type="ARBA" id="ARBA00023180"/>
    </source>
</evidence>
<dbReference type="OMA" id="CYRKIAN"/>
<feature type="domain" description="Cadherin" evidence="9">
    <location>
        <begin position="1786"/>
        <end position="1885"/>
    </location>
</feature>
<evidence type="ECO:0000256" key="1">
    <source>
        <dbReference type="ARBA" id="ARBA00004167"/>
    </source>
</evidence>
<feature type="domain" description="Cadherin" evidence="9">
    <location>
        <begin position="952"/>
        <end position="1046"/>
    </location>
</feature>
<feature type="domain" description="Cadherin" evidence="9">
    <location>
        <begin position="412"/>
        <end position="465"/>
    </location>
</feature>
<dbReference type="PRINTS" id="PR00205">
    <property type="entry name" value="CADHERIN"/>
</dbReference>
<name>V4BWM6_LOTGI</name>
<dbReference type="GO" id="GO:0005509">
    <property type="term" value="F:calcium ion binding"/>
    <property type="evidence" value="ECO:0007669"/>
    <property type="project" value="UniProtKB-UniRule"/>
</dbReference>
<dbReference type="EMBL" id="KB201931">
    <property type="protein sequence ID" value="ESO93399.1"/>
    <property type="molecule type" value="Genomic_DNA"/>
</dbReference>
<dbReference type="InterPro" id="IPR020894">
    <property type="entry name" value="Cadherin_CS"/>
</dbReference>
<feature type="domain" description="Cadherin" evidence="9">
    <location>
        <begin position="1886"/>
        <end position="1986"/>
    </location>
</feature>
<accession>V4BWM6</accession>
<evidence type="ECO:0000259" key="9">
    <source>
        <dbReference type="PROSITE" id="PS50268"/>
    </source>
</evidence>
<dbReference type="GO" id="GO:0007156">
    <property type="term" value="P:homophilic cell adhesion via plasma membrane adhesion molecules"/>
    <property type="evidence" value="ECO:0007669"/>
    <property type="project" value="InterPro"/>
</dbReference>
<comment type="subcellular location">
    <subcellularLocation>
        <location evidence="1">Membrane</location>
        <topology evidence="1">Single-pass membrane protein</topology>
    </subcellularLocation>
</comment>
<dbReference type="CTD" id="20249049"/>
<evidence type="ECO:0000256" key="6">
    <source>
        <dbReference type="ARBA" id="ARBA00023136"/>
    </source>
</evidence>
<feature type="domain" description="Cadherin" evidence="9">
    <location>
        <begin position="1491"/>
        <end position="1574"/>
    </location>
</feature>
<dbReference type="KEGG" id="lgi:LOTGIDRAFT_232792"/>
<feature type="domain" description="Cadherin" evidence="9">
    <location>
        <begin position="1987"/>
        <end position="2086"/>
    </location>
</feature>
<feature type="domain" description="Cadherin" evidence="9">
    <location>
        <begin position="159"/>
        <end position="208"/>
    </location>
</feature>
<dbReference type="SUPFAM" id="SSF49313">
    <property type="entry name" value="Cadherin-like"/>
    <property type="match status" value="10"/>
</dbReference>
<evidence type="ECO:0000313" key="10">
    <source>
        <dbReference type="EMBL" id="ESO93399.1"/>
    </source>
</evidence>
<dbReference type="Proteomes" id="UP000030746">
    <property type="component" value="Unassembled WGS sequence"/>
</dbReference>
<dbReference type="InterPro" id="IPR015919">
    <property type="entry name" value="Cadherin-like_sf"/>
</dbReference>
<keyword evidence="7" id="KW-0325">Glycoprotein</keyword>
<keyword evidence="11" id="KW-1185">Reference proteome</keyword>
<reference evidence="10 11" key="1">
    <citation type="journal article" date="2013" name="Nature">
        <title>Insights into bilaterian evolution from three spiralian genomes.</title>
        <authorList>
            <person name="Simakov O."/>
            <person name="Marletaz F."/>
            <person name="Cho S.J."/>
            <person name="Edsinger-Gonzales E."/>
            <person name="Havlak P."/>
            <person name="Hellsten U."/>
            <person name="Kuo D.H."/>
            <person name="Larsson T."/>
            <person name="Lv J."/>
            <person name="Arendt D."/>
            <person name="Savage R."/>
            <person name="Osoegawa K."/>
            <person name="de Jong P."/>
            <person name="Grimwood J."/>
            <person name="Chapman J.A."/>
            <person name="Shapiro H."/>
            <person name="Aerts A."/>
            <person name="Otillar R.P."/>
            <person name="Terry A.Y."/>
            <person name="Boore J.L."/>
            <person name="Grigoriev I.V."/>
            <person name="Lindberg D.R."/>
            <person name="Seaver E.C."/>
            <person name="Weisblat D.A."/>
            <person name="Putnam N.H."/>
            <person name="Rokhsar D.S."/>
        </authorList>
    </citation>
    <scope>NUCLEOTIDE SEQUENCE [LARGE SCALE GENOMIC DNA]</scope>
</reference>
<keyword evidence="2" id="KW-0812">Transmembrane</keyword>
<feature type="domain" description="Cadherin" evidence="9">
    <location>
        <begin position="1047"/>
        <end position="1162"/>
    </location>
</feature>
<dbReference type="InterPro" id="IPR050174">
    <property type="entry name" value="Protocadherin/Cadherin-CA"/>
</dbReference>
<dbReference type="PROSITE" id="PS00232">
    <property type="entry name" value="CADHERIN_1"/>
    <property type="match status" value="6"/>
</dbReference>
<dbReference type="PANTHER" id="PTHR24028:SF328">
    <property type="entry name" value="CADHERIN-3"/>
    <property type="match status" value="1"/>
</dbReference>